<dbReference type="AlphaFoldDB" id="A0A6N7QTF7"/>
<evidence type="ECO:0000256" key="5">
    <source>
        <dbReference type="ARBA" id="ARBA00023136"/>
    </source>
</evidence>
<comment type="similarity">
    <text evidence="8">Belongs to the ATPase delta chain family.</text>
</comment>
<evidence type="ECO:0000256" key="6">
    <source>
        <dbReference type="ARBA" id="ARBA00023196"/>
    </source>
</evidence>
<evidence type="ECO:0000256" key="2">
    <source>
        <dbReference type="ARBA" id="ARBA00022448"/>
    </source>
</evidence>
<keyword evidence="8" id="KW-1003">Cell membrane</keyword>
<dbReference type="Proteomes" id="UP000433788">
    <property type="component" value="Unassembled WGS sequence"/>
</dbReference>
<keyword evidence="5 8" id="KW-0472">Membrane</keyword>
<dbReference type="EMBL" id="WJPP01000003">
    <property type="protein sequence ID" value="MRH78418.1"/>
    <property type="molecule type" value="Genomic_DNA"/>
</dbReference>
<keyword evidence="6 8" id="KW-0139">CF(1)</keyword>
<dbReference type="SUPFAM" id="SSF47928">
    <property type="entry name" value="N-terminal domain of the delta subunit of the F1F0-ATP synthase"/>
    <property type="match status" value="1"/>
</dbReference>
<organism evidence="9 10">
    <name type="scientific">Spiribacter salilacus</name>
    <dbReference type="NCBI Taxonomy" id="2664894"/>
    <lineage>
        <taxon>Bacteria</taxon>
        <taxon>Pseudomonadati</taxon>
        <taxon>Pseudomonadota</taxon>
        <taxon>Gammaproteobacteria</taxon>
        <taxon>Chromatiales</taxon>
        <taxon>Ectothiorhodospiraceae</taxon>
        <taxon>Spiribacter</taxon>
    </lineage>
</organism>
<dbReference type="GO" id="GO:0005886">
    <property type="term" value="C:plasma membrane"/>
    <property type="evidence" value="ECO:0007669"/>
    <property type="project" value="UniProtKB-SubCell"/>
</dbReference>
<dbReference type="PANTHER" id="PTHR11910">
    <property type="entry name" value="ATP SYNTHASE DELTA CHAIN"/>
    <property type="match status" value="1"/>
</dbReference>
<comment type="subcellular location">
    <subcellularLocation>
        <location evidence="8">Cell membrane</location>
        <topology evidence="8">Peripheral membrane protein</topology>
    </subcellularLocation>
    <subcellularLocation>
        <location evidence="1">Membrane</location>
    </subcellularLocation>
</comment>
<dbReference type="HAMAP" id="MF_01416">
    <property type="entry name" value="ATP_synth_delta_bact"/>
    <property type="match status" value="1"/>
</dbReference>
<keyword evidence="3 8" id="KW-0375">Hydrogen ion transport</keyword>
<evidence type="ECO:0000256" key="7">
    <source>
        <dbReference type="ARBA" id="ARBA00023310"/>
    </source>
</evidence>
<keyword evidence="2 8" id="KW-0813">Transport</keyword>
<dbReference type="NCBIfam" id="TIGR01145">
    <property type="entry name" value="ATP_synt_delta"/>
    <property type="match status" value="1"/>
</dbReference>
<dbReference type="NCBIfam" id="NF004402">
    <property type="entry name" value="PRK05758.2-2"/>
    <property type="match status" value="1"/>
</dbReference>
<reference evidence="9 10" key="1">
    <citation type="submission" date="2019-11" db="EMBL/GenBank/DDBJ databases">
        <authorList>
            <person name="Zhang X.Y."/>
        </authorList>
    </citation>
    <scope>NUCLEOTIDE SEQUENCE [LARGE SCALE GENOMIC DNA]</scope>
    <source>
        <strain evidence="9 10">C176</strain>
    </source>
</reference>
<dbReference type="Pfam" id="PF00213">
    <property type="entry name" value="OSCP"/>
    <property type="match status" value="1"/>
</dbReference>
<dbReference type="GO" id="GO:0046933">
    <property type="term" value="F:proton-transporting ATP synthase activity, rotational mechanism"/>
    <property type="evidence" value="ECO:0007669"/>
    <property type="project" value="UniProtKB-UniRule"/>
</dbReference>
<comment type="function">
    <text evidence="8">F(1)F(0) ATP synthase produces ATP from ADP in the presence of a proton or sodium gradient. F-type ATPases consist of two structural domains, F(1) containing the extramembraneous catalytic core and F(0) containing the membrane proton channel, linked together by a central stalk and a peripheral stalk. During catalysis, ATP synthesis in the catalytic domain of F(1) is coupled via a rotary mechanism of the central stalk subunits to proton translocation.</text>
</comment>
<evidence type="ECO:0000256" key="1">
    <source>
        <dbReference type="ARBA" id="ARBA00004370"/>
    </source>
</evidence>
<dbReference type="Gene3D" id="1.10.520.20">
    <property type="entry name" value="N-terminal domain of the delta subunit of the F1F0-ATP synthase"/>
    <property type="match status" value="1"/>
</dbReference>
<evidence type="ECO:0000313" key="10">
    <source>
        <dbReference type="Proteomes" id="UP000433788"/>
    </source>
</evidence>
<dbReference type="InterPro" id="IPR000711">
    <property type="entry name" value="ATPase_OSCP/dsu"/>
</dbReference>
<evidence type="ECO:0000256" key="4">
    <source>
        <dbReference type="ARBA" id="ARBA00023065"/>
    </source>
</evidence>
<dbReference type="InterPro" id="IPR020781">
    <property type="entry name" value="ATPase_OSCP/d_CS"/>
</dbReference>
<keyword evidence="4 8" id="KW-0406">Ion transport</keyword>
<dbReference type="InterPro" id="IPR026015">
    <property type="entry name" value="ATP_synth_OSCP/delta_N_sf"/>
</dbReference>
<dbReference type="RefSeq" id="WP_153719459.1">
    <property type="nucleotide sequence ID" value="NZ_WJPP01000003.1"/>
</dbReference>
<keyword evidence="10" id="KW-1185">Reference proteome</keyword>
<dbReference type="PRINTS" id="PR00125">
    <property type="entry name" value="ATPASEDELTA"/>
</dbReference>
<dbReference type="GO" id="GO:0045259">
    <property type="term" value="C:proton-transporting ATP synthase complex"/>
    <property type="evidence" value="ECO:0007669"/>
    <property type="project" value="UniProtKB-KW"/>
</dbReference>
<evidence type="ECO:0000313" key="9">
    <source>
        <dbReference type="EMBL" id="MRH78418.1"/>
    </source>
</evidence>
<accession>A0A6N7QTF7</accession>
<proteinExistence type="inferred from homology"/>
<keyword evidence="7 8" id="KW-0066">ATP synthesis</keyword>
<gene>
    <name evidence="8" type="primary">atpH</name>
    <name evidence="9" type="ORF">GH984_06825</name>
</gene>
<evidence type="ECO:0000256" key="3">
    <source>
        <dbReference type="ARBA" id="ARBA00022781"/>
    </source>
</evidence>
<evidence type="ECO:0000256" key="8">
    <source>
        <dbReference type="HAMAP-Rule" id="MF_01416"/>
    </source>
</evidence>
<protein>
    <recommendedName>
        <fullName evidence="8">ATP synthase subunit delta</fullName>
    </recommendedName>
    <alternativeName>
        <fullName evidence="8">ATP synthase F(1) sector subunit delta</fullName>
    </alternativeName>
    <alternativeName>
        <fullName evidence="8">F-type ATPase subunit delta</fullName>
        <shortName evidence="8">F-ATPase subunit delta</shortName>
    </alternativeName>
</protein>
<name>A0A6N7QTF7_9GAMM</name>
<comment type="function">
    <text evidence="8">This protein is part of the stalk that links CF(0) to CF(1). It either transmits conformational changes from CF(0) to CF(1) or is implicated in proton conduction.</text>
</comment>
<sequence>MAQMITVARPYAEAAFDLARDDGTLPAWADGLAMAAQVVADERVEQILGSPRVDAAAKAGLIIDVCGDALDQKQKNLIRLLIEKGRILALPEISRQFHALREQHERTIEAQLISAQPVDDAARKRLEAALSKQLDRQVTLETEVDETLIGGAIVRAGDLVIDGSVRGRLAKLTGAISR</sequence>
<dbReference type="PROSITE" id="PS00389">
    <property type="entry name" value="ATPASE_DELTA"/>
    <property type="match status" value="1"/>
</dbReference>
<comment type="caution">
    <text evidence="9">The sequence shown here is derived from an EMBL/GenBank/DDBJ whole genome shotgun (WGS) entry which is preliminary data.</text>
</comment>